<protein>
    <submittedName>
        <fullName evidence="1">Uncharacterized protein</fullName>
    </submittedName>
</protein>
<dbReference type="EMBL" id="LXQA010466360">
    <property type="protein sequence ID" value="MCI53626.1"/>
    <property type="molecule type" value="Genomic_DNA"/>
</dbReference>
<reference evidence="1 2" key="1">
    <citation type="journal article" date="2018" name="Front. Plant Sci.">
        <title>Red Clover (Trifolium pratense) and Zigzag Clover (T. medium) - A Picture of Genomic Similarities and Differences.</title>
        <authorList>
            <person name="Dluhosova J."/>
            <person name="Istvanek J."/>
            <person name="Nedelnik J."/>
            <person name="Repkova J."/>
        </authorList>
    </citation>
    <scope>NUCLEOTIDE SEQUENCE [LARGE SCALE GENOMIC DNA]</scope>
    <source>
        <strain evidence="2">cv. 10/8</strain>
        <tissue evidence="1">Leaf</tissue>
    </source>
</reference>
<proteinExistence type="predicted"/>
<sequence length="57" mass="6259">MAECFQVPGENWRQSASCSLPLAGTRSATTQEQPRSLLLARRLAQRPSTNRLGFVAV</sequence>
<organism evidence="1 2">
    <name type="scientific">Trifolium medium</name>
    <dbReference type="NCBI Taxonomy" id="97028"/>
    <lineage>
        <taxon>Eukaryota</taxon>
        <taxon>Viridiplantae</taxon>
        <taxon>Streptophyta</taxon>
        <taxon>Embryophyta</taxon>
        <taxon>Tracheophyta</taxon>
        <taxon>Spermatophyta</taxon>
        <taxon>Magnoliopsida</taxon>
        <taxon>eudicotyledons</taxon>
        <taxon>Gunneridae</taxon>
        <taxon>Pentapetalae</taxon>
        <taxon>rosids</taxon>
        <taxon>fabids</taxon>
        <taxon>Fabales</taxon>
        <taxon>Fabaceae</taxon>
        <taxon>Papilionoideae</taxon>
        <taxon>50 kb inversion clade</taxon>
        <taxon>NPAAA clade</taxon>
        <taxon>Hologalegina</taxon>
        <taxon>IRL clade</taxon>
        <taxon>Trifolieae</taxon>
        <taxon>Trifolium</taxon>
    </lineage>
</organism>
<name>A0A392T0C8_9FABA</name>
<dbReference type="Proteomes" id="UP000265520">
    <property type="component" value="Unassembled WGS sequence"/>
</dbReference>
<evidence type="ECO:0000313" key="2">
    <source>
        <dbReference type="Proteomes" id="UP000265520"/>
    </source>
</evidence>
<comment type="caution">
    <text evidence="1">The sequence shown here is derived from an EMBL/GenBank/DDBJ whole genome shotgun (WGS) entry which is preliminary data.</text>
</comment>
<evidence type="ECO:0000313" key="1">
    <source>
        <dbReference type="EMBL" id="MCI53626.1"/>
    </source>
</evidence>
<keyword evidence="2" id="KW-1185">Reference proteome</keyword>
<dbReference type="AlphaFoldDB" id="A0A392T0C8"/>
<accession>A0A392T0C8</accession>